<dbReference type="Proteomes" id="UP001233999">
    <property type="component" value="Unassembled WGS sequence"/>
</dbReference>
<feature type="non-terminal residue" evidence="2">
    <location>
        <position position="1"/>
    </location>
</feature>
<protein>
    <submittedName>
        <fullName evidence="2">Uncharacterized protein</fullName>
    </submittedName>
</protein>
<evidence type="ECO:0000313" key="3">
    <source>
        <dbReference type="Proteomes" id="UP001233999"/>
    </source>
</evidence>
<reference evidence="2" key="2">
    <citation type="submission" date="2023-05" db="EMBL/GenBank/DDBJ databases">
        <authorList>
            <person name="Fouks B."/>
        </authorList>
    </citation>
    <scope>NUCLEOTIDE SEQUENCE</scope>
    <source>
        <strain evidence="2">Stay&amp;Tobe</strain>
        <tissue evidence="2">Testes</tissue>
    </source>
</reference>
<dbReference type="EMBL" id="JASPKZ010007538">
    <property type="protein sequence ID" value="KAJ9583733.1"/>
    <property type="molecule type" value="Genomic_DNA"/>
</dbReference>
<accession>A0AAD7ZPY2</accession>
<dbReference type="AlphaFoldDB" id="A0AAD7ZPY2"/>
<name>A0AAD7ZPY2_DIPPU</name>
<reference evidence="2" key="1">
    <citation type="journal article" date="2023" name="IScience">
        <title>Live-bearing cockroach genome reveals convergent evolutionary mechanisms linked to viviparity in insects and beyond.</title>
        <authorList>
            <person name="Fouks B."/>
            <person name="Harrison M.C."/>
            <person name="Mikhailova A.A."/>
            <person name="Marchal E."/>
            <person name="English S."/>
            <person name="Carruthers M."/>
            <person name="Jennings E.C."/>
            <person name="Chiamaka E.L."/>
            <person name="Frigard R.A."/>
            <person name="Pippel M."/>
            <person name="Attardo G.M."/>
            <person name="Benoit J.B."/>
            <person name="Bornberg-Bauer E."/>
            <person name="Tobe S.S."/>
        </authorList>
    </citation>
    <scope>NUCLEOTIDE SEQUENCE</scope>
    <source>
        <strain evidence="2">Stay&amp;Tobe</strain>
    </source>
</reference>
<keyword evidence="3" id="KW-1185">Reference proteome</keyword>
<comment type="caution">
    <text evidence="2">The sequence shown here is derived from an EMBL/GenBank/DDBJ whole genome shotgun (WGS) entry which is preliminary data.</text>
</comment>
<sequence>TILRLHGNIQSQDSIGTNPMQVPISYCGRVSRFLVNANCIINFLLVQYLHFLLNVSLSFCKKDFRYDAGCRATHCCFDTILVLVLIAMLIPYMSFYVSRINIVVPLPLKSAYPEIQDQFLDQSLIIHSWKMSKPTNSERSYMVYYILIF</sequence>
<evidence type="ECO:0000313" key="2">
    <source>
        <dbReference type="EMBL" id="KAJ9583733.1"/>
    </source>
</evidence>
<keyword evidence="1" id="KW-1133">Transmembrane helix</keyword>
<organism evidence="2 3">
    <name type="scientific">Diploptera punctata</name>
    <name type="common">Pacific beetle cockroach</name>
    <dbReference type="NCBI Taxonomy" id="6984"/>
    <lineage>
        <taxon>Eukaryota</taxon>
        <taxon>Metazoa</taxon>
        <taxon>Ecdysozoa</taxon>
        <taxon>Arthropoda</taxon>
        <taxon>Hexapoda</taxon>
        <taxon>Insecta</taxon>
        <taxon>Pterygota</taxon>
        <taxon>Neoptera</taxon>
        <taxon>Polyneoptera</taxon>
        <taxon>Dictyoptera</taxon>
        <taxon>Blattodea</taxon>
        <taxon>Blaberoidea</taxon>
        <taxon>Blaberidae</taxon>
        <taxon>Diplopterinae</taxon>
        <taxon>Diploptera</taxon>
    </lineage>
</organism>
<feature type="transmembrane region" description="Helical" evidence="1">
    <location>
        <begin position="72"/>
        <end position="93"/>
    </location>
</feature>
<proteinExistence type="predicted"/>
<evidence type="ECO:0000256" key="1">
    <source>
        <dbReference type="SAM" id="Phobius"/>
    </source>
</evidence>
<feature type="transmembrane region" description="Helical" evidence="1">
    <location>
        <begin position="40"/>
        <end position="60"/>
    </location>
</feature>
<keyword evidence="1" id="KW-0472">Membrane</keyword>
<gene>
    <name evidence="2" type="ORF">L9F63_021932</name>
</gene>
<keyword evidence="1" id="KW-0812">Transmembrane</keyword>
<feature type="non-terminal residue" evidence="2">
    <location>
        <position position="149"/>
    </location>
</feature>